<keyword evidence="8" id="KW-1185">Reference proteome</keyword>
<evidence type="ECO:0000259" key="6">
    <source>
        <dbReference type="PROSITE" id="PS50888"/>
    </source>
</evidence>
<evidence type="ECO:0000256" key="1">
    <source>
        <dbReference type="ARBA" id="ARBA00004123"/>
    </source>
</evidence>
<evidence type="ECO:0000256" key="5">
    <source>
        <dbReference type="ARBA" id="ARBA00023242"/>
    </source>
</evidence>
<reference evidence="7" key="2">
    <citation type="submission" date="2025-08" db="UniProtKB">
        <authorList>
            <consortium name="Ensembl"/>
        </authorList>
    </citation>
    <scope>IDENTIFICATION</scope>
</reference>
<dbReference type="AlphaFoldDB" id="A0A672GA15"/>
<evidence type="ECO:0000256" key="4">
    <source>
        <dbReference type="ARBA" id="ARBA00023163"/>
    </source>
</evidence>
<reference evidence="7" key="3">
    <citation type="submission" date="2025-09" db="UniProtKB">
        <authorList>
            <consortium name="Ensembl"/>
        </authorList>
    </citation>
    <scope>IDENTIFICATION</scope>
</reference>
<dbReference type="Proteomes" id="UP000472267">
    <property type="component" value="Chromosome 12"/>
</dbReference>
<dbReference type="GO" id="GO:0046983">
    <property type="term" value="F:protein dimerization activity"/>
    <property type="evidence" value="ECO:0007669"/>
    <property type="project" value="InterPro"/>
</dbReference>
<comment type="subcellular location">
    <subcellularLocation>
        <location evidence="1">Nucleus</location>
    </subcellularLocation>
</comment>
<dbReference type="Pfam" id="PF00010">
    <property type="entry name" value="HLH"/>
    <property type="match status" value="1"/>
</dbReference>
<dbReference type="SUPFAM" id="SSF47459">
    <property type="entry name" value="HLH, helix-loop-helix DNA-binding domain"/>
    <property type="match status" value="1"/>
</dbReference>
<dbReference type="PANTHER" id="PTHR11969:SF18">
    <property type="entry name" value="MAX DIMERIZATION PROTEIN 1"/>
    <property type="match status" value="1"/>
</dbReference>
<dbReference type="PROSITE" id="PS50888">
    <property type="entry name" value="BHLH"/>
    <property type="match status" value="1"/>
</dbReference>
<evidence type="ECO:0000313" key="8">
    <source>
        <dbReference type="Proteomes" id="UP000472267"/>
    </source>
</evidence>
<dbReference type="InterPro" id="IPR036638">
    <property type="entry name" value="HLH_DNA-bd_sf"/>
</dbReference>
<dbReference type="InterPro" id="IPR011598">
    <property type="entry name" value="bHLH_dom"/>
</dbReference>
<sequence>YTSGHLMSARRRGRNAEIYALLLLLSPFCKLQTWIFNKSVSCILCFSFSPRRRAHLRLCLERLKSLVPLGPDANRHTTLSLLMKAKDHIKVCVCVQVGGETRMDSTGSTRSSEKSDSDQEYLDVDVEGTDYLLGDLEWSTSSVSDSGDERGSLAQASCSDEAYSSASLQRLQDTQEMVKQLGCSL</sequence>
<dbReference type="GO" id="GO:0000981">
    <property type="term" value="F:DNA-binding transcription factor activity, RNA polymerase II-specific"/>
    <property type="evidence" value="ECO:0007669"/>
    <property type="project" value="TreeGrafter"/>
</dbReference>
<reference evidence="7" key="1">
    <citation type="submission" date="2019-06" db="EMBL/GenBank/DDBJ databases">
        <authorList>
            <consortium name="Wellcome Sanger Institute Data Sharing"/>
        </authorList>
    </citation>
    <scope>NUCLEOTIDE SEQUENCE [LARGE SCALE GENOMIC DNA]</scope>
</reference>
<protein>
    <submittedName>
        <fullName evidence="7">MAX dimerization protein 1</fullName>
    </submittedName>
</protein>
<keyword evidence="2" id="KW-0805">Transcription regulation</keyword>
<organism evidence="7 8">
    <name type="scientific">Salarias fasciatus</name>
    <name type="common">Jewelled blenny</name>
    <name type="synonym">Blennius fasciatus</name>
    <dbReference type="NCBI Taxonomy" id="181472"/>
    <lineage>
        <taxon>Eukaryota</taxon>
        <taxon>Metazoa</taxon>
        <taxon>Chordata</taxon>
        <taxon>Craniata</taxon>
        <taxon>Vertebrata</taxon>
        <taxon>Euteleostomi</taxon>
        <taxon>Actinopterygii</taxon>
        <taxon>Neopterygii</taxon>
        <taxon>Teleostei</taxon>
        <taxon>Neoteleostei</taxon>
        <taxon>Acanthomorphata</taxon>
        <taxon>Ovalentaria</taxon>
        <taxon>Blenniimorphae</taxon>
        <taxon>Blenniiformes</taxon>
        <taxon>Blennioidei</taxon>
        <taxon>Blenniidae</taxon>
        <taxon>Salariinae</taxon>
        <taxon>Salarias</taxon>
    </lineage>
</organism>
<evidence type="ECO:0000256" key="2">
    <source>
        <dbReference type="ARBA" id="ARBA00023015"/>
    </source>
</evidence>
<name>A0A672GA15_SALFA</name>
<keyword evidence="4" id="KW-0804">Transcription</keyword>
<dbReference type="GO" id="GO:0005634">
    <property type="term" value="C:nucleus"/>
    <property type="evidence" value="ECO:0007669"/>
    <property type="project" value="UniProtKB-SubCell"/>
</dbReference>
<proteinExistence type="predicted"/>
<dbReference type="Ensembl" id="ENSSFAT00005016332.1">
    <property type="protein sequence ID" value="ENSSFAP00005015691.1"/>
    <property type="gene ID" value="ENSSFAG00005008376.1"/>
</dbReference>
<dbReference type="Gene3D" id="4.10.280.10">
    <property type="entry name" value="Helix-loop-helix DNA-binding domain"/>
    <property type="match status" value="1"/>
</dbReference>
<dbReference type="InParanoid" id="A0A672GA15"/>
<evidence type="ECO:0000256" key="3">
    <source>
        <dbReference type="ARBA" id="ARBA00023125"/>
    </source>
</evidence>
<keyword evidence="3" id="KW-0238">DNA-binding</keyword>
<evidence type="ECO:0000313" key="7">
    <source>
        <dbReference type="Ensembl" id="ENSSFAP00005015691.1"/>
    </source>
</evidence>
<keyword evidence="5" id="KW-0539">Nucleus</keyword>
<dbReference type="PANTHER" id="PTHR11969">
    <property type="entry name" value="MAX DIMERIZATION, MAD"/>
    <property type="match status" value="1"/>
</dbReference>
<dbReference type="GO" id="GO:0000978">
    <property type="term" value="F:RNA polymerase II cis-regulatory region sequence-specific DNA binding"/>
    <property type="evidence" value="ECO:0007669"/>
    <property type="project" value="TreeGrafter"/>
</dbReference>
<accession>A0A672GA15</accession>
<feature type="domain" description="BHLH" evidence="6">
    <location>
        <begin position="40"/>
        <end position="92"/>
    </location>
</feature>